<organism evidence="5 6">
    <name type="scientific">Streblomastix strix</name>
    <dbReference type="NCBI Taxonomy" id="222440"/>
    <lineage>
        <taxon>Eukaryota</taxon>
        <taxon>Metamonada</taxon>
        <taxon>Preaxostyla</taxon>
        <taxon>Oxymonadida</taxon>
        <taxon>Streblomastigidae</taxon>
        <taxon>Streblomastix</taxon>
    </lineage>
</organism>
<evidence type="ECO:0000256" key="3">
    <source>
        <dbReference type="ARBA" id="ARBA00023136"/>
    </source>
</evidence>
<dbReference type="InterPro" id="IPR036640">
    <property type="entry name" value="ABC1_TM_sf"/>
</dbReference>
<evidence type="ECO:0000313" key="6">
    <source>
        <dbReference type="Proteomes" id="UP000324800"/>
    </source>
</evidence>
<gene>
    <name evidence="5" type="ORF">EZS28_039056</name>
</gene>
<comment type="caution">
    <text evidence="5">The sequence shown here is derived from an EMBL/GenBank/DDBJ whole genome shotgun (WGS) entry which is preliminary data.</text>
</comment>
<dbReference type="GO" id="GO:0016020">
    <property type="term" value="C:membrane"/>
    <property type="evidence" value="ECO:0007669"/>
    <property type="project" value="InterPro"/>
</dbReference>
<name>A0A5J4U475_9EUKA</name>
<keyword evidence="2 4" id="KW-1133">Transmembrane helix</keyword>
<keyword evidence="1 4" id="KW-0812">Transmembrane</keyword>
<proteinExistence type="predicted"/>
<keyword evidence="3 4" id="KW-0472">Membrane</keyword>
<feature type="transmembrane region" description="Helical" evidence="4">
    <location>
        <begin position="16"/>
        <end position="36"/>
    </location>
</feature>
<dbReference type="AlphaFoldDB" id="A0A5J4U475"/>
<evidence type="ECO:0000256" key="1">
    <source>
        <dbReference type="ARBA" id="ARBA00022692"/>
    </source>
</evidence>
<dbReference type="GO" id="GO:0005524">
    <property type="term" value="F:ATP binding"/>
    <property type="evidence" value="ECO:0007669"/>
    <property type="project" value="InterPro"/>
</dbReference>
<dbReference type="EMBL" id="SNRW01020476">
    <property type="protein sequence ID" value="KAA6365417.1"/>
    <property type="molecule type" value="Genomic_DNA"/>
</dbReference>
<evidence type="ECO:0008006" key="7">
    <source>
        <dbReference type="Google" id="ProtNLM"/>
    </source>
</evidence>
<evidence type="ECO:0000256" key="4">
    <source>
        <dbReference type="SAM" id="Phobius"/>
    </source>
</evidence>
<dbReference type="Proteomes" id="UP000324800">
    <property type="component" value="Unassembled WGS sequence"/>
</dbReference>
<evidence type="ECO:0000256" key="2">
    <source>
        <dbReference type="ARBA" id="ARBA00022989"/>
    </source>
</evidence>
<dbReference type="SUPFAM" id="SSF90123">
    <property type="entry name" value="ABC transporter transmembrane region"/>
    <property type="match status" value="1"/>
</dbReference>
<dbReference type="OrthoDB" id="3022069at2759"/>
<protein>
    <recommendedName>
        <fullName evidence="7">ABC transmembrane type-1 domain-containing protein</fullName>
    </recommendedName>
</protein>
<evidence type="ECO:0000313" key="5">
    <source>
        <dbReference type="EMBL" id="KAA6365417.1"/>
    </source>
</evidence>
<sequence length="88" mass="9788">MNSPSSFFDITPMDTVWFLIIGGPSLLLFFLLMLLYGRAAKNLQRLEAISRSPVLSHFSETVTRAGLSTIRTISSGVCVVFEKRCCEV</sequence>
<reference evidence="5 6" key="1">
    <citation type="submission" date="2019-03" db="EMBL/GenBank/DDBJ databases">
        <title>Single cell metagenomics reveals metabolic interactions within the superorganism composed of flagellate Streblomastix strix and complex community of Bacteroidetes bacteria on its surface.</title>
        <authorList>
            <person name="Treitli S.C."/>
            <person name="Kolisko M."/>
            <person name="Husnik F."/>
            <person name="Keeling P."/>
            <person name="Hampl V."/>
        </authorList>
    </citation>
    <scope>NUCLEOTIDE SEQUENCE [LARGE SCALE GENOMIC DNA]</scope>
    <source>
        <strain evidence="5">ST1C</strain>
    </source>
</reference>
<accession>A0A5J4U475</accession>
<dbReference type="Gene3D" id="1.20.1560.10">
    <property type="entry name" value="ABC transporter type 1, transmembrane domain"/>
    <property type="match status" value="1"/>
</dbReference>